<dbReference type="GO" id="GO:0003676">
    <property type="term" value="F:nucleic acid binding"/>
    <property type="evidence" value="ECO:0007669"/>
    <property type="project" value="InterPro"/>
</dbReference>
<keyword evidence="1" id="KW-0479">Metal-binding</keyword>
<proteinExistence type="predicted"/>
<dbReference type="InterPro" id="IPR036875">
    <property type="entry name" value="Znf_CCHC_sf"/>
</dbReference>
<feature type="domain" description="CCHC-type" evidence="3">
    <location>
        <begin position="123"/>
        <end position="136"/>
    </location>
</feature>
<evidence type="ECO:0000256" key="2">
    <source>
        <dbReference type="SAM" id="MobiDB-lite"/>
    </source>
</evidence>
<evidence type="ECO:0000256" key="1">
    <source>
        <dbReference type="PROSITE-ProRule" id="PRU00047"/>
    </source>
</evidence>
<dbReference type="EMBL" id="LBMM01019611">
    <property type="protein sequence ID" value="KMQ83497.1"/>
    <property type="molecule type" value="Genomic_DNA"/>
</dbReference>
<reference evidence="4 5" key="1">
    <citation type="submission" date="2015-04" db="EMBL/GenBank/DDBJ databases">
        <title>Lasius niger genome sequencing.</title>
        <authorList>
            <person name="Konorov E.A."/>
            <person name="Nikitin M.A."/>
            <person name="Kirill M.V."/>
            <person name="Chang P."/>
        </authorList>
    </citation>
    <scope>NUCLEOTIDE SEQUENCE [LARGE SCALE GENOMIC DNA]</scope>
    <source>
        <tissue evidence="4">Whole</tissue>
    </source>
</reference>
<sequence length="206" mass="23156">MHSEKFVDYAEEKLSLMQNLSLTEKEKIELLADGVKDSALRKLVLSMWVMNIPDFIDYVRRITKDSTLSRRSDSNTRLGGHSRFQNKSIGLQQRENVSTERNCFNCKQPDHISRDCKHKKPVCFKCGEEGHINPTCLKKGASANTRMSYVIEKQESESESNIASTSTATIHVSDLNSQTKDRASVKVQSLAIPGAILETLIDTGSY</sequence>
<dbReference type="GO" id="GO:0008270">
    <property type="term" value="F:zinc ion binding"/>
    <property type="evidence" value="ECO:0007669"/>
    <property type="project" value="UniProtKB-KW"/>
</dbReference>
<comment type="caution">
    <text evidence="4">The sequence shown here is derived from an EMBL/GenBank/DDBJ whole genome shotgun (WGS) entry which is preliminary data.</text>
</comment>
<dbReference type="Pfam" id="PF00098">
    <property type="entry name" value="zf-CCHC"/>
    <property type="match status" value="2"/>
</dbReference>
<dbReference type="Gene3D" id="4.10.60.10">
    <property type="entry name" value="Zinc finger, CCHC-type"/>
    <property type="match status" value="1"/>
</dbReference>
<dbReference type="InterPro" id="IPR001878">
    <property type="entry name" value="Znf_CCHC"/>
</dbReference>
<evidence type="ECO:0000313" key="5">
    <source>
        <dbReference type="Proteomes" id="UP000036403"/>
    </source>
</evidence>
<dbReference type="InterPro" id="IPR051714">
    <property type="entry name" value="Znf_CCHC_NABP"/>
</dbReference>
<dbReference type="SUPFAM" id="SSF57756">
    <property type="entry name" value="Retrovirus zinc finger-like domains"/>
    <property type="match status" value="1"/>
</dbReference>
<keyword evidence="5" id="KW-1185">Reference proteome</keyword>
<evidence type="ECO:0000313" key="4">
    <source>
        <dbReference type="EMBL" id="KMQ83497.1"/>
    </source>
</evidence>
<feature type="non-terminal residue" evidence="4">
    <location>
        <position position="206"/>
    </location>
</feature>
<dbReference type="AlphaFoldDB" id="A0A0J7JZJ6"/>
<keyword evidence="1" id="KW-0862">Zinc</keyword>
<dbReference type="PaxDb" id="67767-A0A0J7JZJ6"/>
<name>A0A0J7JZJ6_LASNI</name>
<accession>A0A0J7JZJ6</accession>
<evidence type="ECO:0000259" key="3">
    <source>
        <dbReference type="PROSITE" id="PS50158"/>
    </source>
</evidence>
<feature type="domain" description="CCHC-type" evidence="3">
    <location>
        <begin position="103"/>
        <end position="117"/>
    </location>
</feature>
<keyword evidence="1" id="KW-0863">Zinc-finger</keyword>
<dbReference type="SMART" id="SM00343">
    <property type="entry name" value="ZnF_C2HC"/>
    <property type="match status" value="2"/>
</dbReference>
<dbReference type="Proteomes" id="UP000036403">
    <property type="component" value="Unassembled WGS sequence"/>
</dbReference>
<protein>
    <submittedName>
        <fullName evidence="4">Gag protein</fullName>
    </submittedName>
</protein>
<dbReference type="PROSITE" id="PS50158">
    <property type="entry name" value="ZF_CCHC"/>
    <property type="match status" value="2"/>
</dbReference>
<dbReference type="OrthoDB" id="7698570at2759"/>
<organism evidence="4 5">
    <name type="scientific">Lasius niger</name>
    <name type="common">Black garden ant</name>
    <dbReference type="NCBI Taxonomy" id="67767"/>
    <lineage>
        <taxon>Eukaryota</taxon>
        <taxon>Metazoa</taxon>
        <taxon>Ecdysozoa</taxon>
        <taxon>Arthropoda</taxon>
        <taxon>Hexapoda</taxon>
        <taxon>Insecta</taxon>
        <taxon>Pterygota</taxon>
        <taxon>Neoptera</taxon>
        <taxon>Endopterygota</taxon>
        <taxon>Hymenoptera</taxon>
        <taxon>Apocrita</taxon>
        <taxon>Aculeata</taxon>
        <taxon>Formicoidea</taxon>
        <taxon>Formicidae</taxon>
        <taxon>Formicinae</taxon>
        <taxon>Lasius</taxon>
        <taxon>Lasius</taxon>
    </lineage>
</organism>
<gene>
    <name evidence="4" type="ORF">RF55_19863</name>
</gene>
<feature type="region of interest" description="Disordered" evidence="2">
    <location>
        <begin position="69"/>
        <end position="90"/>
    </location>
</feature>
<dbReference type="PANTHER" id="PTHR23002">
    <property type="entry name" value="ZINC FINGER CCHC DOMAIN CONTAINING PROTEIN"/>
    <property type="match status" value="1"/>
</dbReference>